<protein>
    <submittedName>
        <fullName evidence="1">SRPBCC family protein</fullName>
    </submittedName>
</protein>
<keyword evidence="2" id="KW-1185">Reference proteome</keyword>
<dbReference type="CDD" id="cd07820">
    <property type="entry name" value="SRPBCC_3"/>
    <property type="match status" value="1"/>
</dbReference>
<reference evidence="1 2" key="1">
    <citation type="submission" date="2019-09" db="EMBL/GenBank/DDBJ databases">
        <authorList>
            <person name="Cao W.R."/>
        </authorList>
    </citation>
    <scope>NUCLEOTIDE SEQUENCE [LARGE SCALE GENOMIC DNA]</scope>
    <source>
        <strain evidence="2">a4</strain>
    </source>
</reference>
<organism evidence="1 2">
    <name type="scientific">Tenacibaculum aiptasiae</name>
    <dbReference type="NCBI Taxonomy" id="426481"/>
    <lineage>
        <taxon>Bacteria</taxon>
        <taxon>Pseudomonadati</taxon>
        <taxon>Bacteroidota</taxon>
        <taxon>Flavobacteriia</taxon>
        <taxon>Flavobacteriales</taxon>
        <taxon>Flavobacteriaceae</taxon>
        <taxon>Tenacibaculum</taxon>
    </lineage>
</organism>
<dbReference type="Gene3D" id="3.30.530.20">
    <property type="match status" value="1"/>
</dbReference>
<dbReference type="EMBL" id="WAAU01000014">
    <property type="protein sequence ID" value="KAB1157261.1"/>
    <property type="molecule type" value="Genomic_DNA"/>
</dbReference>
<dbReference type="RefSeq" id="WP_150899930.1">
    <property type="nucleotide sequence ID" value="NZ_WAAU01000014.1"/>
</dbReference>
<proteinExistence type="predicted"/>
<dbReference type="SUPFAM" id="SSF55961">
    <property type="entry name" value="Bet v1-like"/>
    <property type="match status" value="1"/>
</dbReference>
<evidence type="ECO:0000313" key="1">
    <source>
        <dbReference type="EMBL" id="KAB1157261.1"/>
    </source>
</evidence>
<accession>A0A7J5AI28</accession>
<dbReference type="AlphaFoldDB" id="A0A7J5AI28"/>
<sequence length="161" mass="18835">MVQIKKHSGIYTLTTEQVLDVSLEKAWSFFSAPQNLEKITPSHMGFQITSEVDKKAYAGQIITYKVGILPGVKSSWVTEITQVKDEQFFIDEQRFGPYKMWHHEHWFEELSEGKTLMKDKISYKIPFGFLGHIAQSVFIKRQLKNIFEHRYSTLEKLFNGK</sequence>
<gene>
    <name evidence="1" type="ORF">F7018_10025</name>
</gene>
<name>A0A7J5AI28_9FLAO</name>
<dbReference type="Proteomes" id="UP000467305">
    <property type="component" value="Unassembled WGS sequence"/>
</dbReference>
<comment type="caution">
    <text evidence="1">The sequence shown here is derived from an EMBL/GenBank/DDBJ whole genome shotgun (WGS) entry which is preliminary data.</text>
</comment>
<evidence type="ECO:0000313" key="2">
    <source>
        <dbReference type="Proteomes" id="UP000467305"/>
    </source>
</evidence>
<dbReference type="OrthoDB" id="9793552at2"/>
<dbReference type="InterPro" id="IPR023393">
    <property type="entry name" value="START-like_dom_sf"/>
</dbReference>